<evidence type="ECO:0000313" key="3">
    <source>
        <dbReference type="Proteomes" id="UP000438429"/>
    </source>
</evidence>
<proteinExistence type="predicted"/>
<feature type="region of interest" description="Disordered" evidence="1">
    <location>
        <begin position="65"/>
        <end position="95"/>
    </location>
</feature>
<organism evidence="2 3">
    <name type="scientific">Scophthalmus maximus</name>
    <name type="common">Turbot</name>
    <name type="synonym">Psetta maxima</name>
    <dbReference type="NCBI Taxonomy" id="52904"/>
    <lineage>
        <taxon>Eukaryota</taxon>
        <taxon>Metazoa</taxon>
        <taxon>Chordata</taxon>
        <taxon>Craniata</taxon>
        <taxon>Vertebrata</taxon>
        <taxon>Euteleostomi</taxon>
        <taxon>Actinopterygii</taxon>
        <taxon>Neopterygii</taxon>
        <taxon>Teleostei</taxon>
        <taxon>Neoteleostei</taxon>
        <taxon>Acanthomorphata</taxon>
        <taxon>Carangaria</taxon>
        <taxon>Pleuronectiformes</taxon>
        <taxon>Pleuronectoidei</taxon>
        <taxon>Scophthalmidae</taxon>
        <taxon>Scophthalmus</taxon>
    </lineage>
</organism>
<accession>A0A6A4T7S5</accession>
<sequence length="127" mass="13864">MTCKSHMDLNSTFGHGLDMLSSGWSVGAVDVNERRLCSSCCQARAHEADEAHWCQVKIVRAPSSNCFPPEREKKRRENREDQIDLGGRSDEGNTSLIGLNITATSGREDTLSGCTPSSGTGECFTRL</sequence>
<dbReference type="AlphaFoldDB" id="A0A6A4T7S5"/>
<gene>
    <name evidence="2" type="ORF">F2P81_004933</name>
</gene>
<evidence type="ECO:0000313" key="2">
    <source>
        <dbReference type="EMBL" id="KAF0043596.1"/>
    </source>
</evidence>
<feature type="compositionally biased region" description="Basic and acidic residues" evidence="1">
    <location>
        <begin position="69"/>
        <end position="91"/>
    </location>
</feature>
<name>A0A6A4T7S5_SCOMX</name>
<evidence type="ECO:0000256" key="1">
    <source>
        <dbReference type="SAM" id="MobiDB-lite"/>
    </source>
</evidence>
<comment type="caution">
    <text evidence="2">The sequence shown here is derived from an EMBL/GenBank/DDBJ whole genome shotgun (WGS) entry which is preliminary data.</text>
</comment>
<reference evidence="2 3" key="1">
    <citation type="submission" date="2019-06" db="EMBL/GenBank/DDBJ databases">
        <title>Draft genomes of female and male turbot (Scophthalmus maximus).</title>
        <authorList>
            <person name="Xu H."/>
            <person name="Xu X.-W."/>
            <person name="Shao C."/>
            <person name="Chen S."/>
        </authorList>
    </citation>
    <scope>NUCLEOTIDE SEQUENCE [LARGE SCALE GENOMIC DNA]</scope>
    <source>
        <strain evidence="2">Ysfricsl-2016a</strain>
        <tissue evidence="2">Blood</tissue>
    </source>
</reference>
<dbReference type="EMBL" id="VEVO01000004">
    <property type="protein sequence ID" value="KAF0043596.1"/>
    <property type="molecule type" value="Genomic_DNA"/>
</dbReference>
<dbReference type="Proteomes" id="UP000438429">
    <property type="component" value="Unassembled WGS sequence"/>
</dbReference>
<protein>
    <submittedName>
        <fullName evidence="2">Uncharacterized protein</fullName>
    </submittedName>
</protein>